<feature type="non-terminal residue" evidence="1">
    <location>
        <position position="1"/>
    </location>
</feature>
<feature type="non-terminal residue" evidence="1">
    <location>
        <position position="245"/>
    </location>
</feature>
<gene>
    <name evidence="1" type="ORF">EZS28_053934</name>
</gene>
<accession>A0A5J4QZ42</accession>
<reference evidence="1 2" key="1">
    <citation type="submission" date="2019-03" db="EMBL/GenBank/DDBJ databases">
        <title>Single cell metagenomics reveals metabolic interactions within the superorganism composed of flagellate Streblomastix strix and complex community of Bacteroidetes bacteria on its surface.</title>
        <authorList>
            <person name="Treitli S.C."/>
            <person name="Kolisko M."/>
            <person name="Husnik F."/>
            <person name="Keeling P."/>
            <person name="Hampl V."/>
        </authorList>
    </citation>
    <scope>NUCLEOTIDE SEQUENCE [LARGE SCALE GENOMIC DNA]</scope>
    <source>
        <strain evidence="1">ST1C</strain>
    </source>
</reference>
<comment type="caution">
    <text evidence="1">The sequence shown here is derived from an EMBL/GenBank/DDBJ whole genome shotgun (WGS) entry which is preliminary data.</text>
</comment>
<name>A0A5J4QZ42_9EUKA</name>
<organism evidence="1 2">
    <name type="scientific">Streblomastix strix</name>
    <dbReference type="NCBI Taxonomy" id="222440"/>
    <lineage>
        <taxon>Eukaryota</taxon>
        <taxon>Metamonada</taxon>
        <taxon>Preaxostyla</taxon>
        <taxon>Oxymonadida</taxon>
        <taxon>Streblomastigidae</taxon>
        <taxon>Streblomastix</taxon>
    </lineage>
</organism>
<evidence type="ECO:0000313" key="2">
    <source>
        <dbReference type="Proteomes" id="UP000324800"/>
    </source>
</evidence>
<dbReference type="EMBL" id="SNRW01043825">
    <property type="protein sequence ID" value="KAA6326575.1"/>
    <property type="molecule type" value="Genomic_DNA"/>
</dbReference>
<evidence type="ECO:0000313" key="1">
    <source>
        <dbReference type="EMBL" id="KAA6326575.1"/>
    </source>
</evidence>
<dbReference type="AlphaFoldDB" id="A0A5J4QZ42"/>
<dbReference type="Proteomes" id="UP000324800">
    <property type="component" value="Unassembled WGS sequence"/>
</dbReference>
<proteinExistence type="predicted"/>
<protein>
    <submittedName>
        <fullName evidence="1">Uncharacterized protein</fullName>
    </submittedName>
</protein>
<sequence length="245" mass="27628">LPQHSQIYGRLLYGNNGSTDSFNIIQIGVCEIDQDPKECPCPTDADLLKIDPRKDLQCKAYWNKRDEVFIGDKNLIIEEETFDWEVRSSSDSLYGRSKQTPLETLEAALKQGIIKQKEMKIVVVTTLSNINIEIPTERLTQENCDIVSISRDYIQCKRYPIKQTSGRLFSNPGVSKPMFKVNKQTLILSSLDLVSIGSQQGTVTLGESLIVGTEGSKISIYDVMLTMGERIESLFHIYPVPPYSE</sequence>